<reference evidence="23" key="3">
    <citation type="submission" date="2025-09" db="UniProtKB">
        <authorList>
            <consortium name="Ensembl"/>
        </authorList>
    </citation>
    <scope>IDENTIFICATION</scope>
</reference>
<dbReference type="Gene3D" id="3.40.50.10440">
    <property type="entry name" value="Dihydroxyacetone kinase, domain 1"/>
    <property type="match status" value="1"/>
</dbReference>
<dbReference type="Pfam" id="PF02734">
    <property type="entry name" value="Dak2"/>
    <property type="match status" value="1"/>
</dbReference>
<dbReference type="InterPro" id="IPR004007">
    <property type="entry name" value="DhaL_dom"/>
</dbReference>
<dbReference type="SUPFAM" id="SSF82549">
    <property type="entry name" value="DAK1/DegV-like"/>
    <property type="match status" value="1"/>
</dbReference>
<evidence type="ECO:0000256" key="18">
    <source>
        <dbReference type="ARBA" id="ARBA00048898"/>
    </source>
</evidence>
<evidence type="ECO:0000256" key="13">
    <source>
        <dbReference type="ARBA" id="ARBA00032426"/>
    </source>
</evidence>
<evidence type="ECO:0000256" key="9">
    <source>
        <dbReference type="ARBA" id="ARBA00022741"/>
    </source>
</evidence>
<name>A0A8C5GBZ1_GOUWI</name>
<dbReference type="NCBIfam" id="TIGR02361">
    <property type="entry name" value="dak_ATP"/>
    <property type="match status" value="1"/>
</dbReference>
<sequence>METRKKLINDVSSCVDEALEGLVRSSGGLSLLKDHRVVLRSDLDRLKGKVCLLSGGGSGHEPAHAGFVGHGMLSAAVAGAVFASPPPANILAAILALHEAGASGVLLIVKNYTGDRLNFGLAVEKARQKGVTVEMVLVADDCAMDSISKAGRRGLCGTILIHKLGGAMAEEGCSLDQIVSRLTVVLKGVGTLGVSLSPCSVPGSLPTFDLKPGDMELGLGIHGEPGIQRSEIGSADQVVKTMIDHMTNPDSQSRLELESGDTVVLCVNNLGALSGLEMGVVTGAVLAYLESRGVVVARAMSGSFMTSLEMGGVSVTLMKVDQDDLLRLFDASTSAPAWPNLSAVCVSGRDFVVEAPTMGPRSQDITYPTGPLSGVMENVLESICLTLQRQRTNLNILDQECGDGDCGNTHYDFTQAILLWIRNKPIPGCPGKLLAGLAGLAEEKMGGTSGALYSLFLNAAAGHVTEGQSHPAAWAAAVHAGTEAIRRYAGAEPGDRTMLDALCPAVKELMKMTPEPLSEQMHVLCAAVQKADHGAEGTRGLKAGAGRASYVSSDRLAHADAGAVGVAWIFKAALSALQRHYAQ</sequence>
<dbReference type="EC" id="2.7.1.28" evidence="5"/>
<feature type="active site" description="Tele-hemiaminal-histidine intermediate" evidence="19">
    <location>
        <position position="222"/>
    </location>
</feature>
<keyword evidence="11" id="KW-0067">ATP-binding</keyword>
<dbReference type="GeneID" id="114480131"/>
<evidence type="ECO:0000313" key="23">
    <source>
        <dbReference type="Ensembl" id="ENSGWIP00000028030.1"/>
    </source>
</evidence>
<gene>
    <name evidence="23" type="primary">tkfc</name>
</gene>
<feature type="binding site" evidence="20">
    <location>
        <position position="110"/>
    </location>
    <ligand>
        <name>substrate</name>
    </ligand>
</feature>
<feature type="domain" description="DhaL" evidence="21">
    <location>
        <begin position="374"/>
        <end position="575"/>
    </location>
</feature>
<dbReference type="Gene3D" id="3.30.1180.20">
    <property type="entry name" value="Dihydroxyacetone kinase, domain 2"/>
    <property type="match status" value="1"/>
</dbReference>
<keyword evidence="9" id="KW-0547">Nucleotide-binding</keyword>
<proteinExistence type="inferred from homology"/>
<dbReference type="SUPFAM" id="SSF101473">
    <property type="entry name" value="DhaL-like"/>
    <property type="match status" value="1"/>
</dbReference>
<evidence type="ECO:0000256" key="19">
    <source>
        <dbReference type="PIRSR" id="PIRSR612734-1"/>
    </source>
</evidence>
<evidence type="ECO:0000256" key="5">
    <source>
        <dbReference type="ARBA" id="ARBA00012110"/>
    </source>
</evidence>
<dbReference type="PROSITE" id="PS51481">
    <property type="entry name" value="DHAK"/>
    <property type="match status" value="1"/>
</dbReference>
<comment type="cofactor">
    <cofactor evidence="1">
        <name>Co(2+)</name>
        <dbReference type="ChEBI" id="CHEBI:48828"/>
    </cofactor>
</comment>
<dbReference type="OrthoDB" id="1724672at2759"/>
<dbReference type="FunFam" id="3.30.1180.20:FF:000001">
    <property type="entry name" value="Dihydroxyacetone kinase 1"/>
    <property type="match status" value="1"/>
</dbReference>
<evidence type="ECO:0000256" key="6">
    <source>
        <dbReference type="ARBA" id="ARBA00012578"/>
    </source>
</evidence>
<evidence type="ECO:0000256" key="11">
    <source>
        <dbReference type="ARBA" id="ARBA00022840"/>
    </source>
</evidence>
<evidence type="ECO:0000259" key="21">
    <source>
        <dbReference type="PROSITE" id="PS51480"/>
    </source>
</evidence>
<evidence type="ECO:0000256" key="4">
    <source>
        <dbReference type="ARBA" id="ARBA00012107"/>
    </source>
</evidence>
<keyword evidence="8" id="KW-0808">Transferase</keyword>
<dbReference type="Gene3D" id="1.25.40.340">
    <property type="match status" value="1"/>
</dbReference>
<evidence type="ECO:0000256" key="7">
    <source>
        <dbReference type="ARBA" id="ARBA00018932"/>
    </source>
</evidence>
<evidence type="ECO:0000256" key="15">
    <source>
        <dbReference type="ARBA" id="ARBA00046681"/>
    </source>
</evidence>
<dbReference type="CTD" id="26007"/>
<dbReference type="InterPro" id="IPR004006">
    <property type="entry name" value="DhaK_dom"/>
</dbReference>
<dbReference type="GO" id="GO:0050354">
    <property type="term" value="F:triokinase activity"/>
    <property type="evidence" value="ECO:0007669"/>
    <property type="project" value="UniProtKB-EC"/>
</dbReference>
<feature type="binding site" evidence="20">
    <location>
        <begin position="57"/>
        <end position="60"/>
    </location>
    <ligand>
        <name>substrate</name>
    </ligand>
</feature>
<dbReference type="PANTHER" id="PTHR28629:SF4">
    <property type="entry name" value="TRIOKINASE_FMN CYCLASE"/>
    <property type="match status" value="1"/>
</dbReference>
<dbReference type="EC" id="4.6.1.15" evidence="6"/>
<accession>A0A8C5GBZ1</accession>
<comment type="similarity">
    <text evidence="3">Belongs to the dihydroxyacetone kinase (DAK) family.</text>
</comment>
<dbReference type="FunFam" id="1.25.40.340:FF:000001">
    <property type="entry name" value="Dihydroxyacetone kinase 1"/>
    <property type="match status" value="1"/>
</dbReference>
<evidence type="ECO:0000256" key="2">
    <source>
        <dbReference type="ARBA" id="ARBA00004778"/>
    </source>
</evidence>
<dbReference type="InterPro" id="IPR050861">
    <property type="entry name" value="Dihydroxyacetone_Kinase"/>
</dbReference>
<comment type="catalytic activity">
    <reaction evidence="16">
        <text>D-glyceraldehyde + ATP = D-glyceraldehyde 3-phosphate + ADP + H(+)</text>
        <dbReference type="Rhea" id="RHEA:13941"/>
        <dbReference type="ChEBI" id="CHEBI:15378"/>
        <dbReference type="ChEBI" id="CHEBI:17378"/>
        <dbReference type="ChEBI" id="CHEBI:30616"/>
        <dbReference type="ChEBI" id="CHEBI:59776"/>
        <dbReference type="ChEBI" id="CHEBI:456216"/>
        <dbReference type="EC" id="2.7.1.28"/>
    </reaction>
</comment>
<organism evidence="23 24">
    <name type="scientific">Gouania willdenowi</name>
    <name type="common">Blunt-snouted clingfish</name>
    <name type="synonym">Lepadogaster willdenowi</name>
    <dbReference type="NCBI Taxonomy" id="441366"/>
    <lineage>
        <taxon>Eukaryota</taxon>
        <taxon>Metazoa</taxon>
        <taxon>Chordata</taxon>
        <taxon>Craniata</taxon>
        <taxon>Vertebrata</taxon>
        <taxon>Euteleostomi</taxon>
        <taxon>Actinopterygii</taxon>
        <taxon>Neopterygii</taxon>
        <taxon>Teleostei</taxon>
        <taxon>Neoteleostei</taxon>
        <taxon>Acanthomorphata</taxon>
        <taxon>Ovalentaria</taxon>
        <taxon>Blenniimorphae</taxon>
        <taxon>Blenniiformes</taxon>
        <taxon>Gobiesocoidei</taxon>
        <taxon>Gobiesocidae</taxon>
        <taxon>Gobiesocinae</taxon>
        <taxon>Gouania</taxon>
    </lineage>
</organism>
<dbReference type="EC" id="2.7.1.29" evidence="4"/>
<comment type="catalytic activity">
    <reaction evidence="18">
        <text>dihydroxyacetone + ATP = dihydroxyacetone phosphate + ADP + H(+)</text>
        <dbReference type="Rhea" id="RHEA:15773"/>
        <dbReference type="ChEBI" id="CHEBI:15378"/>
        <dbReference type="ChEBI" id="CHEBI:16016"/>
        <dbReference type="ChEBI" id="CHEBI:30616"/>
        <dbReference type="ChEBI" id="CHEBI:57642"/>
        <dbReference type="ChEBI" id="CHEBI:456216"/>
        <dbReference type="EC" id="2.7.1.29"/>
    </reaction>
</comment>
<evidence type="ECO:0000259" key="22">
    <source>
        <dbReference type="PROSITE" id="PS51481"/>
    </source>
</evidence>
<comment type="pathway">
    <text evidence="2">Polyol metabolism; glycerol fermentation; glycerone phosphate from glycerol (oxidative route): step 2/2.</text>
</comment>
<evidence type="ECO:0000256" key="20">
    <source>
        <dbReference type="PIRSR" id="PIRSR612734-2"/>
    </source>
</evidence>
<dbReference type="GO" id="GO:0004371">
    <property type="term" value="F:glycerone kinase activity"/>
    <property type="evidence" value="ECO:0007669"/>
    <property type="project" value="UniProtKB-EC"/>
</dbReference>
<dbReference type="Ensembl" id="ENSGWIT00000030580.1">
    <property type="protein sequence ID" value="ENSGWIP00000028030.1"/>
    <property type="gene ID" value="ENSGWIG00000014668.1"/>
</dbReference>
<evidence type="ECO:0000256" key="16">
    <source>
        <dbReference type="ARBA" id="ARBA00047974"/>
    </source>
</evidence>
<comment type="subunit">
    <text evidence="15">Homodimer. Interacts with IFIH1 (via the CARD domains), the interaction is inhibited by viral infection.</text>
</comment>
<evidence type="ECO:0000256" key="14">
    <source>
        <dbReference type="ARBA" id="ARBA00045490"/>
    </source>
</evidence>
<dbReference type="FunFam" id="3.40.50.10440:FF:000001">
    <property type="entry name" value="Dihydroxyacetone kinase, DhaK subunit"/>
    <property type="match status" value="1"/>
</dbReference>
<dbReference type="NCBIfam" id="NF011049">
    <property type="entry name" value="PRK14479.1"/>
    <property type="match status" value="1"/>
</dbReference>
<dbReference type="GO" id="GO:0034012">
    <property type="term" value="F:FAD-AMP lyase (cyclizing) activity"/>
    <property type="evidence" value="ECO:0007669"/>
    <property type="project" value="UniProtKB-EC"/>
</dbReference>
<reference evidence="23" key="2">
    <citation type="submission" date="2025-08" db="UniProtKB">
        <authorList>
            <consortium name="Ensembl"/>
        </authorList>
    </citation>
    <scope>IDENTIFICATION</scope>
</reference>
<dbReference type="GO" id="GO:0019563">
    <property type="term" value="P:glycerol catabolic process"/>
    <property type="evidence" value="ECO:0007669"/>
    <property type="project" value="TreeGrafter"/>
</dbReference>
<dbReference type="AlphaFoldDB" id="A0A8C5GBZ1"/>
<keyword evidence="24" id="KW-1185">Reference proteome</keyword>
<dbReference type="Proteomes" id="UP000694680">
    <property type="component" value="Chromosome 18"/>
</dbReference>
<dbReference type="GO" id="GO:0005829">
    <property type="term" value="C:cytosol"/>
    <property type="evidence" value="ECO:0007669"/>
    <property type="project" value="TreeGrafter"/>
</dbReference>
<comment type="function">
    <text evidence="14">Catalyzes both the phosphorylation of dihydroxyacetone and of glyceraldehyde, and the splitting of ribonucleoside diphosphate-X compounds among which FAD is the best substrate. Represses IFIH1-mediated cellular antiviral response.</text>
</comment>
<dbReference type="SMART" id="SM01120">
    <property type="entry name" value="Dak2"/>
    <property type="match status" value="1"/>
</dbReference>
<keyword evidence="10" id="KW-0418">Kinase</keyword>
<evidence type="ECO:0000256" key="8">
    <source>
        <dbReference type="ARBA" id="ARBA00022679"/>
    </source>
</evidence>
<dbReference type="RefSeq" id="XP_028329790.1">
    <property type="nucleotide sequence ID" value="XM_028473989.1"/>
</dbReference>
<evidence type="ECO:0000256" key="12">
    <source>
        <dbReference type="ARBA" id="ARBA00023285"/>
    </source>
</evidence>
<evidence type="ECO:0000256" key="1">
    <source>
        <dbReference type="ARBA" id="ARBA00001941"/>
    </source>
</evidence>
<evidence type="ECO:0000256" key="3">
    <source>
        <dbReference type="ARBA" id="ARBA00008757"/>
    </source>
</evidence>
<dbReference type="PANTHER" id="PTHR28629">
    <property type="entry name" value="TRIOKINASE/FMN CYCLASE"/>
    <property type="match status" value="1"/>
</dbReference>
<comment type="catalytic activity">
    <reaction evidence="17">
        <text>FAD = riboflavin cyclic-4',5'-phosphate + AMP + H(+)</text>
        <dbReference type="Rhea" id="RHEA:13729"/>
        <dbReference type="ChEBI" id="CHEBI:15378"/>
        <dbReference type="ChEBI" id="CHEBI:57692"/>
        <dbReference type="ChEBI" id="CHEBI:76202"/>
        <dbReference type="ChEBI" id="CHEBI:456215"/>
        <dbReference type="EC" id="4.6.1.15"/>
    </reaction>
</comment>
<evidence type="ECO:0000313" key="24">
    <source>
        <dbReference type="Proteomes" id="UP000694680"/>
    </source>
</evidence>
<dbReference type="InterPro" id="IPR012734">
    <property type="entry name" value="DhaK_ATP"/>
</dbReference>
<feature type="domain" description="DhaK" evidence="22">
    <location>
        <begin position="10"/>
        <end position="338"/>
    </location>
</feature>
<reference evidence="23" key="1">
    <citation type="submission" date="2020-06" db="EMBL/GenBank/DDBJ databases">
        <authorList>
            <consortium name="Wellcome Sanger Institute Data Sharing"/>
        </authorList>
    </citation>
    <scope>NUCLEOTIDE SEQUENCE [LARGE SCALE GENOMIC DNA]</scope>
</reference>
<protein>
    <recommendedName>
        <fullName evidence="7">Triokinase/FMN cyclase</fullName>
        <ecNumber evidence="5">2.7.1.28</ecNumber>
        <ecNumber evidence="4">2.7.1.29</ecNumber>
        <ecNumber evidence="6">4.6.1.15</ecNumber>
    </recommendedName>
    <alternativeName>
        <fullName evidence="13">Bifunctional ATP-dependent dihydroxyacetone kinase/FAD-AMP lyase (cyclizing)</fullName>
    </alternativeName>
</protein>
<evidence type="ECO:0000256" key="17">
    <source>
        <dbReference type="ARBA" id="ARBA00048526"/>
    </source>
</evidence>
<feature type="binding site" evidence="20">
    <location>
        <position position="115"/>
    </location>
    <ligand>
        <name>substrate</name>
    </ligand>
</feature>
<evidence type="ECO:0000256" key="10">
    <source>
        <dbReference type="ARBA" id="ARBA00022777"/>
    </source>
</evidence>
<dbReference type="InterPro" id="IPR036117">
    <property type="entry name" value="DhaL_dom_sf"/>
</dbReference>
<dbReference type="Pfam" id="PF02733">
    <property type="entry name" value="Dak1"/>
    <property type="match status" value="1"/>
</dbReference>
<keyword evidence="12" id="KW-0170">Cobalt</keyword>
<dbReference type="PROSITE" id="PS51480">
    <property type="entry name" value="DHAL"/>
    <property type="match status" value="1"/>
</dbReference>
<dbReference type="GO" id="GO:0005524">
    <property type="term" value="F:ATP binding"/>
    <property type="evidence" value="ECO:0007669"/>
    <property type="project" value="UniProtKB-KW"/>
</dbReference>